<feature type="domain" description="Peptidase S26" evidence="9">
    <location>
        <begin position="18"/>
        <end position="178"/>
    </location>
</feature>
<dbReference type="GO" id="GO:0009003">
    <property type="term" value="F:signal peptidase activity"/>
    <property type="evidence" value="ECO:0007669"/>
    <property type="project" value="UniProtKB-EC"/>
</dbReference>
<feature type="transmembrane region" description="Helical" evidence="7">
    <location>
        <begin position="16"/>
        <end position="33"/>
    </location>
</feature>
<dbReference type="Pfam" id="PF10502">
    <property type="entry name" value="Peptidase_S26"/>
    <property type="match status" value="1"/>
</dbReference>
<evidence type="ECO:0000256" key="6">
    <source>
        <dbReference type="ARBA" id="ARBA00022801"/>
    </source>
</evidence>
<comment type="caution">
    <text evidence="10">The sequence shown here is derived from an EMBL/GenBank/DDBJ whole genome shotgun (WGS) entry which is preliminary data.</text>
</comment>
<evidence type="ECO:0000256" key="3">
    <source>
        <dbReference type="ARBA" id="ARBA00009370"/>
    </source>
</evidence>
<proteinExistence type="inferred from homology"/>
<dbReference type="SUPFAM" id="SSF51306">
    <property type="entry name" value="LexA/Signal peptidase"/>
    <property type="match status" value="1"/>
</dbReference>
<keyword evidence="7" id="KW-0812">Transmembrane</keyword>
<dbReference type="EMBL" id="JAACYS010000015">
    <property type="protein sequence ID" value="NCU17159.1"/>
    <property type="molecule type" value="Genomic_DNA"/>
</dbReference>
<protein>
    <recommendedName>
        <fullName evidence="4 7">Signal peptidase I</fullName>
        <ecNumber evidence="4 7">3.4.21.89</ecNumber>
    </recommendedName>
</protein>
<evidence type="ECO:0000256" key="7">
    <source>
        <dbReference type="RuleBase" id="RU003993"/>
    </source>
</evidence>
<dbReference type="InterPro" id="IPR019756">
    <property type="entry name" value="Pept_S26A_signal_pept_1_Ser-AS"/>
</dbReference>
<evidence type="ECO:0000256" key="4">
    <source>
        <dbReference type="ARBA" id="ARBA00013208"/>
    </source>
</evidence>
<keyword evidence="11" id="KW-1185">Reference proteome</keyword>
<dbReference type="InterPro" id="IPR019758">
    <property type="entry name" value="Pept_S26A_signal_pept_1_CS"/>
</dbReference>
<dbReference type="NCBIfam" id="TIGR02227">
    <property type="entry name" value="sigpep_I_bact"/>
    <property type="match status" value="1"/>
</dbReference>
<comment type="subcellular location">
    <subcellularLocation>
        <location evidence="2">Cell membrane</location>
        <topology evidence="2">Single-pass type II membrane protein</topology>
    </subcellularLocation>
    <subcellularLocation>
        <location evidence="8">Membrane</location>
        <topology evidence="8">Single-pass type II membrane protein</topology>
    </subcellularLocation>
</comment>
<dbReference type="Proteomes" id="UP000743899">
    <property type="component" value="Unassembled WGS sequence"/>
</dbReference>
<dbReference type="PANTHER" id="PTHR43390">
    <property type="entry name" value="SIGNAL PEPTIDASE I"/>
    <property type="match status" value="1"/>
</dbReference>
<dbReference type="PROSITE" id="PS00761">
    <property type="entry name" value="SPASE_I_3"/>
    <property type="match status" value="1"/>
</dbReference>
<evidence type="ECO:0000256" key="1">
    <source>
        <dbReference type="ARBA" id="ARBA00000677"/>
    </source>
</evidence>
<dbReference type="PROSITE" id="PS00760">
    <property type="entry name" value="SPASE_I_2"/>
    <property type="match status" value="1"/>
</dbReference>
<evidence type="ECO:0000313" key="11">
    <source>
        <dbReference type="Proteomes" id="UP000743899"/>
    </source>
</evidence>
<dbReference type="CDD" id="cd06530">
    <property type="entry name" value="S26_SPase_I"/>
    <property type="match status" value="1"/>
</dbReference>
<dbReference type="InterPro" id="IPR019533">
    <property type="entry name" value="Peptidase_S26"/>
</dbReference>
<sequence>MKLGGISLKTSLSKEIGSWIKAIAIAFIIVFICRKYLFTATTVYGESMEPTFSEFDRIIVGKHTSIERFDIIVFQSPDSDEYYIKRVIGLPGDHIEMKDNILYINGKKHLEPYLMNENVQQFRNATGDFTLQELTGKDVVPEETLFVLGDNRLNSYDSRFFGFVPFNTVLGEVKFRYYPLEEIGMPK</sequence>
<keyword evidence="7" id="KW-1133">Transmembrane helix</keyword>
<evidence type="ECO:0000256" key="5">
    <source>
        <dbReference type="ARBA" id="ARBA00022670"/>
    </source>
</evidence>
<organism evidence="10 11">
    <name type="scientific">Pallidibacillus pasinlerensis</name>
    <dbReference type="NCBI Taxonomy" id="2703818"/>
    <lineage>
        <taxon>Bacteria</taxon>
        <taxon>Bacillati</taxon>
        <taxon>Bacillota</taxon>
        <taxon>Bacilli</taxon>
        <taxon>Bacillales</taxon>
        <taxon>Bacillaceae</taxon>
        <taxon>Pallidibacillus</taxon>
    </lineage>
</organism>
<keyword evidence="7" id="KW-0472">Membrane</keyword>
<evidence type="ECO:0000313" key="10">
    <source>
        <dbReference type="EMBL" id="NCU17159.1"/>
    </source>
</evidence>
<dbReference type="PRINTS" id="PR00727">
    <property type="entry name" value="LEADERPTASE"/>
</dbReference>
<comment type="similarity">
    <text evidence="3 8">Belongs to the peptidase S26 family.</text>
</comment>
<comment type="catalytic activity">
    <reaction evidence="1 7">
        <text>Cleavage of hydrophobic, N-terminal signal or leader sequences from secreted and periplasmic proteins.</text>
        <dbReference type="EC" id="3.4.21.89"/>
    </reaction>
</comment>
<dbReference type="InterPro" id="IPR000223">
    <property type="entry name" value="Pept_S26A_signal_pept_1"/>
</dbReference>
<keyword evidence="6 7" id="KW-0378">Hydrolase</keyword>
<evidence type="ECO:0000256" key="8">
    <source>
        <dbReference type="RuleBase" id="RU362042"/>
    </source>
</evidence>
<reference evidence="10 11" key="1">
    <citation type="submission" date="2020-01" db="EMBL/GenBank/DDBJ databases">
        <title>A novel Bacillus sp. from Pasinler.</title>
        <authorList>
            <person name="Adiguzel A."/>
            <person name="Ay H."/>
            <person name="Baltaci M.O."/>
        </authorList>
    </citation>
    <scope>NUCLEOTIDE SEQUENCE [LARGE SCALE GENOMIC DNA]</scope>
    <source>
        <strain evidence="10 11">P1</strain>
    </source>
</reference>
<dbReference type="InterPro" id="IPR036286">
    <property type="entry name" value="LexA/Signal_pep-like_sf"/>
</dbReference>
<keyword evidence="5 7" id="KW-0645">Protease</keyword>
<dbReference type="Gene3D" id="2.10.109.10">
    <property type="entry name" value="Umud Fragment, subunit A"/>
    <property type="match status" value="1"/>
</dbReference>
<evidence type="ECO:0000259" key="9">
    <source>
        <dbReference type="Pfam" id="PF10502"/>
    </source>
</evidence>
<dbReference type="InterPro" id="IPR019757">
    <property type="entry name" value="Pept_S26A_signal_pept_1_Lys-AS"/>
</dbReference>
<evidence type="ECO:0000256" key="2">
    <source>
        <dbReference type="ARBA" id="ARBA00004401"/>
    </source>
</evidence>
<accession>A0ABX0A5B7</accession>
<gene>
    <name evidence="10" type="primary">lepB</name>
    <name evidence="10" type="ORF">GW534_05145</name>
</gene>
<dbReference type="PANTHER" id="PTHR43390:SF1">
    <property type="entry name" value="CHLOROPLAST PROCESSING PEPTIDASE"/>
    <property type="match status" value="1"/>
</dbReference>
<name>A0ABX0A5B7_9BACI</name>
<dbReference type="PROSITE" id="PS00501">
    <property type="entry name" value="SPASE_I_1"/>
    <property type="match status" value="1"/>
</dbReference>
<dbReference type="EC" id="3.4.21.89" evidence="4 7"/>